<dbReference type="RefSeq" id="WP_088916167.1">
    <property type="nucleotide sequence ID" value="NZ_CP018632.1"/>
</dbReference>
<evidence type="ECO:0000313" key="2">
    <source>
        <dbReference type="EMBL" id="ASJ70645.1"/>
    </source>
</evidence>
<feature type="compositionally biased region" description="Polar residues" evidence="1">
    <location>
        <begin position="1"/>
        <end position="17"/>
    </location>
</feature>
<keyword evidence="3" id="KW-1185">Reference proteome</keyword>
<sequence>MTQNDNADNRPRQVTQMNEEEVEGRLSAHRYILSHLLARLSTDPGEQKALLGWLNERASVNDGEEDPGAVIVQGYAEQQARADEFNIISEELRKLVELDSGR</sequence>
<feature type="region of interest" description="Disordered" evidence="1">
    <location>
        <begin position="1"/>
        <end position="21"/>
    </location>
</feature>
<dbReference type="KEGG" id="gai:IMCC3135_02660"/>
<dbReference type="EMBL" id="CP018632">
    <property type="protein sequence ID" value="ASJ70645.1"/>
    <property type="molecule type" value="Genomic_DNA"/>
</dbReference>
<evidence type="ECO:0000313" key="3">
    <source>
        <dbReference type="Proteomes" id="UP000250079"/>
    </source>
</evidence>
<evidence type="ECO:0000256" key="1">
    <source>
        <dbReference type="SAM" id="MobiDB-lite"/>
    </source>
</evidence>
<dbReference type="Proteomes" id="UP000250079">
    <property type="component" value="Chromosome"/>
</dbReference>
<gene>
    <name evidence="2" type="ORF">IMCC3135_02660</name>
</gene>
<dbReference type="AlphaFoldDB" id="A0A2Z2NJG8"/>
<organism evidence="2 3">
    <name type="scientific">Granulosicoccus antarcticus IMCC3135</name>
    <dbReference type="NCBI Taxonomy" id="1192854"/>
    <lineage>
        <taxon>Bacteria</taxon>
        <taxon>Pseudomonadati</taxon>
        <taxon>Pseudomonadota</taxon>
        <taxon>Gammaproteobacteria</taxon>
        <taxon>Chromatiales</taxon>
        <taxon>Granulosicoccaceae</taxon>
        <taxon>Granulosicoccus</taxon>
    </lineage>
</organism>
<protein>
    <submittedName>
        <fullName evidence="2">Uncharacterized protein</fullName>
    </submittedName>
</protein>
<reference evidence="2 3" key="1">
    <citation type="submission" date="2016-12" db="EMBL/GenBank/DDBJ databases">
        <authorList>
            <person name="Song W.-J."/>
            <person name="Kurnit D.M."/>
        </authorList>
    </citation>
    <scope>NUCLEOTIDE SEQUENCE [LARGE SCALE GENOMIC DNA]</scope>
    <source>
        <strain evidence="2 3">IMCC3135</strain>
    </source>
</reference>
<accession>A0A2Z2NJG8</accession>
<proteinExistence type="predicted"/>
<name>A0A2Z2NJG8_9GAMM</name>